<dbReference type="RefSeq" id="WP_130854596.1">
    <property type="nucleotide sequence ID" value="NZ_JBHLWO010000001.1"/>
</dbReference>
<gene>
    <name evidence="2" type="ORF">ACFFI0_04025</name>
</gene>
<evidence type="ECO:0000256" key="1">
    <source>
        <dbReference type="SAM" id="Phobius"/>
    </source>
</evidence>
<dbReference type="Proteomes" id="UP001589774">
    <property type="component" value="Unassembled WGS sequence"/>
</dbReference>
<feature type="transmembrane region" description="Helical" evidence="1">
    <location>
        <begin position="29"/>
        <end position="54"/>
    </location>
</feature>
<organism evidence="2 3">
    <name type="scientific">Olivibacter oleidegradans</name>
    <dbReference type="NCBI Taxonomy" id="760123"/>
    <lineage>
        <taxon>Bacteria</taxon>
        <taxon>Pseudomonadati</taxon>
        <taxon>Bacteroidota</taxon>
        <taxon>Sphingobacteriia</taxon>
        <taxon>Sphingobacteriales</taxon>
        <taxon>Sphingobacteriaceae</taxon>
        <taxon>Olivibacter</taxon>
    </lineage>
</organism>
<sequence length="363" mass="41091">MRKINHFFWFCSGVHVPTLLKTPSEHNKYAGIGATIFFTGLFAAIAGSYALYFVFSGSTYALLASISFGLIWGTAIFNMDRYIVSTINKMSTPFKQFLQAAPRLVLAILIGIVISRPLELKIFDKEIREQLKINYLNGQKQRIDQLNGSFDRKYNSDIVKLEGLKSELDSLSKTIKHDRQSLNFEIFGSKTAETSGMMGYGPYAKRKEEALKERERREEDLRSQISVQERFIKERRQIDGLLDEKLMTSKELDSIVKLAGFADRNEALGQLKYSDAGKTNASNYWAITFIGLLFIFFECLPVLVKLMSGKGPYDALINDEEFLVIYRSEQDKTTEVTVLDQVQSAKVSAGIKKIRSELEGITG</sequence>
<protein>
    <submittedName>
        <fullName evidence="2">DUF4407 domain-containing protein</fullName>
    </submittedName>
</protein>
<reference evidence="2 3" key="1">
    <citation type="submission" date="2024-09" db="EMBL/GenBank/DDBJ databases">
        <authorList>
            <person name="Sun Q."/>
            <person name="Mori K."/>
        </authorList>
    </citation>
    <scope>NUCLEOTIDE SEQUENCE [LARGE SCALE GENOMIC DNA]</scope>
    <source>
        <strain evidence="2 3">CCM 7765</strain>
    </source>
</reference>
<dbReference type="Pfam" id="PF14362">
    <property type="entry name" value="DUF4407"/>
    <property type="match status" value="1"/>
</dbReference>
<keyword evidence="1" id="KW-1133">Transmembrane helix</keyword>
<feature type="transmembrane region" description="Helical" evidence="1">
    <location>
        <begin position="100"/>
        <end position="118"/>
    </location>
</feature>
<feature type="transmembrane region" description="Helical" evidence="1">
    <location>
        <begin position="284"/>
        <end position="304"/>
    </location>
</feature>
<name>A0ABV6HFT4_9SPHI</name>
<accession>A0ABV6HFT4</accession>
<keyword evidence="1" id="KW-0812">Transmembrane</keyword>
<evidence type="ECO:0000313" key="3">
    <source>
        <dbReference type="Proteomes" id="UP001589774"/>
    </source>
</evidence>
<proteinExistence type="predicted"/>
<evidence type="ECO:0000313" key="2">
    <source>
        <dbReference type="EMBL" id="MFC0317459.1"/>
    </source>
</evidence>
<keyword evidence="3" id="KW-1185">Reference proteome</keyword>
<dbReference type="InterPro" id="IPR025519">
    <property type="entry name" value="DUF4407"/>
</dbReference>
<comment type="caution">
    <text evidence="2">The sequence shown here is derived from an EMBL/GenBank/DDBJ whole genome shotgun (WGS) entry which is preliminary data.</text>
</comment>
<feature type="transmembrane region" description="Helical" evidence="1">
    <location>
        <begin position="60"/>
        <end position="79"/>
    </location>
</feature>
<dbReference type="EMBL" id="JBHLWO010000001">
    <property type="protein sequence ID" value="MFC0317459.1"/>
    <property type="molecule type" value="Genomic_DNA"/>
</dbReference>
<keyword evidence="1" id="KW-0472">Membrane</keyword>